<evidence type="ECO:0000256" key="3">
    <source>
        <dbReference type="ARBA" id="ARBA00022553"/>
    </source>
</evidence>
<dbReference type="InterPro" id="IPR001789">
    <property type="entry name" value="Sig_transdc_resp-reg_receiver"/>
</dbReference>
<dbReference type="Pfam" id="PF00072">
    <property type="entry name" value="Response_reg"/>
    <property type="match status" value="1"/>
</dbReference>
<feature type="domain" description="HTH araC/xylS-type" evidence="9">
    <location>
        <begin position="422"/>
        <end position="520"/>
    </location>
</feature>
<organism evidence="11 12">
    <name type="scientific">Paenibacillus radicis</name>
    <name type="common">ex Xue et al. 2023</name>
    <dbReference type="NCBI Taxonomy" id="2972489"/>
    <lineage>
        <taxon>Bacteria</taxon>
        <taxon>Bacillati</taxon>
        <taxon>Bacillota</taxon>
        <taxon>Bacilli</taxon>
        <taxon>Bacillales</taxon>
        <taxon>Paenibacillaceae</taxon>
        <taxon>Paenibacillus</taxon>
    </lineage>
</organism>
<evidence type="ECO:0000256" key="5">
    <source>
        <dbReference type="ARBA" id="ARBA00023015"/>
    </source>
</evidence>
<dbReference type="SMART" id="SM00342">
    <property type="entry name" value="HTH_ARAC"/>
    <property type="match status" value="1"/>
</dbReference>
<sequence>MTIKMLIVDDEPIICRGLRETIPWDSIGVEVVGEAADGAEALELIKRQPVDLVLTDINMDGMDGLVLSKTLRERHSEIRIIILSGYDDFEYARQAIRIGVEDYLLKPVNVDELMGMVQRIGGELEQEANQRKEAVRDCWLSWLKSLMQNGGALPDGEKTPSVPAGAHSFRFVASQLEDYAMWAEQSAEEERQTVRRKWEQAVHNALSEEGQEVFSFFHHPNLLISLCIDSREVSREKLLAALGEVPGPAVEAHSLHFGVSPDFQALTEAYTRCENAIAAVQLSAAMEGRTVLFHEESVSPRRNRGLFAPAELEKELVNLLFNGSIDELEDVLGKMMDQSREKGNLLADIVQAVKELKVVIQRRLRTSSVDVSDEIEGFLAGEIDLHVHNSYRALEALIRRELLSLFTLIHSSVGGKNHWTIDRVKKYIESHYTNDLRASEVAAWLKITPNYFSIVFNQYFGKGFAEYLNEVRIEHAKAFLRETHDRVFEIAEKVGYKDYKYFCSIFKSYTGVTPTQYRKLAETTPT</sequence>
<keyword evidence="3 8" id="KW-0597">Phosphoprotein</keyword>
<feature type="domain" description="Response regulatory" evidence="10">
    <location>
        <begin position="4"/>
        <end position="121"/>
    </location>
</feature>
<evidence type="ECO:0000256" key="2">
    <source>
        <dbReference type="ARBA" id="ARBA00022490"/>
    </source>
</evidence>
<evidence type="ECO:0000259" key="9">
    <source>
        <dbReference type="PROSITE" id="PS01124"/>
    </source>
</evidence>
<evidence type="ECO:0000256" key="7">
    <source>
        <dbReference type="ARBA" id="ARBA00023163"/>
    </source>
</evidence>
<dbReference type="PROSITE" id="PS00041">
    <property type="entry name" value="HTH_ARAC_FAMILY_1"/>
    <property type="match status" value="1"/>
</dbReference>
<evidence type="ECO:0000256" key="4">
    <source>
        <dbReference type="ARBA" id="ARBA00023012"/>
    </source>
</evidence>
<dbReference type="PROSITE" id="PS01124">
    <property type="entry name" value="HTH_ARAC_FAMILY_2"/>
    <property type="match status" value="1"/>
</dbReference>
<keyword evidence="4" id="KW-0902">Two-component regulatory system</keyword>
<keyword evidence="5" id="KW-0805">Transcription regulation</keyword>
<comment type="subcellular location">
    <subcellularLocation>
        <location evidence="1">Cytoplasm</location>
    </subcellularLocation>
</comment>
<evidence type="ECO:0000313" key="12">
    <source>
        <dbReference type="Proteomes" id="UP001300012"/>
    </source>
</evidence>
<dbReference type="SUPFAM" id="SSF52172">
    <property type="entry name" value="CheY-like"/>
    <property type="match status" value="1"/>
</dbReference>
<evidence type="ECO:0000256" key="6">
    <source>
        <dbReference type="ARBA" id="ARBA00023125"/>
    </source>
</evidence>
<protein>
    <submittedName>
        <fullName evidence="11">Response regulator transcription factor</fullName>
    </submittedName>
</protein>
<gene>
    <name evidence="11" type="ORF">NV381_24465</name>
</gene>
<dbReference type="PANTHER" id="PTHR42713:SF3">
    <property type="entry name" value="TRANSCRIPTIONAL REGULATORY PROTEIN HPTR"/>
    <property type="match status" value="1"/>
</dbReference>
<keyword evidence="6" id="KW-0238">DNA-binding</keyword>
<dbReference type="SUPFAM" id="SSF46689">
    <property type="entry name" value="Homeodomain-like"/>
    <property type="match status" value="2"/>
</dbReference>
<dbReference type="PROSITE" id="PS50110">
    <property type="entry name" value="RESPONSE_REGULATORY"/>
    <property type="match status" value="1"/>
</dbReference>
<evidence type="ECO:0000256" key="8">
    <source>
        <dbReference type="PROSITE-ProRule" id="PRU00169"/>
    </source>
</evidence>
<dbReference type="InterPro" id="IPR051552">
    <property type="entry name" value="HptR"/>
</dbReference>
<dbReference type="InterPro" id="IPR009057">
    <property type="entry name" value="Homeodomain-like_sf"/>
</dbReference>
<dbReference type="InterPro" id="IPR020449">
    <property type="entry name" value="Tscrpt_reg_AraC-type_HTH"/>
</dbReference>
<keyword evidence="7" id="KW-0804">Transcription</keyword>
<dbReference type="Pfam" id="PF12833">
    <property type="entry name" value="HTH_18"/>
    <property type="match status" value="1"/>
</dbReference>
<dbReference type="InterPro" id="IPR018060">
    <property type="entry name" value="HTH_AraC"/>
</dbReference>
<keyword evidence="2" id="KW-0963">Cytoplasm</keyword>
<dbReference type="CDD" id="cd17536">
    <property type="entry name" value="REC_YesN-like"/>
    <property type="match status" value="1"/>
</dbReference>
<dbReference type="PANTHER" id="PTHR42713">
    <property type="entry name" value="HISTIDINE KINASE-RELATED"/>
    <property type="match status" value="1"/>
</dbReference>
<keyword evidence="12" id="KW-1185">Reference proteome</keyword>
<evidence type="ECO:0000313" key="11">
    <source>
        <dbReference type="EMBL" id="MCR8634350.1"/>
    </source>
</evidence>
<dbReference type="Proteomes" id="UP001300012">
    <property type="component" value="Unassembled WGS sequence"/>
</dbReference>
<name>A0ABT1YQU3_9BACL</name>
<evidence type="ECO:0000256" key="1">
    <source>
        <dbReference type="ARBA" id="ARBA00004496"/>
    </source>
</evidence>
<dbReference type="InterPro" id="IPR018062">
    <property type="entry name" value="HTH_AraC-typ_CS"/>
</dbReference>
<dbReference type="Gene3D" id="3.40.50.2300">
    <property type="match status" value="1"/>
</dbReference>
<dbReference type="RefSeq" id="WP_258215911.1">
    <property type="nucleotide sequence ID" value="NZ_JANQBD010000019.1"/>
</dbReference>
<dbReference type="PRINTS" id="PR00032">
    <property type="entry name" value="HTHARAC"/>
</dbReference>
<dbReference type="InterPro" id="IPR011006">
    <property type="entry name" value="CheY-like_superfamily"/>
</dbReference>
<dbReference type="Gene3D" id="1.10.10.60">
    <property type="entry name" value="Homeodomain-like"/>
    <property type="match status" value="2"/>
</dbReference>
<proteinExistence type="predicted"/>
<dbReference type="SMART" id="SM00448">
    <property type="entry name" value="REC"/>
    <property type="match status" value="1"/>
</dbReference>
<feature type="modified residue" description="4-aspartylphosphate" evidence="8">
    <location>
        <position position="56"/>
    </location>
</feature>
<evidence type="ECO:0000259" key="10">
    <source>
        <dbReference type="PROSITE" id="PS50110"/>
    </source>
</evidence>
<accession>A0ABT1YQU3</accession>
<comment type="caution">
    <text evidence="11">The sequence shown here is derived from an EMBL/GenBank/DDBJ whole genome shotgun (WGS) entry which is preliminary data.</text>
</comment>
<reference evidence="11 12" key="1">
    <citation type="submission" date="2022-08" db="EMBL/GenBank/DDBJ databases">
        <title>Paenibacillus endoradicis sp. nov., Paenibacillus radicibacter sp. nov and Paenibacillus pararadicis sp. nov., three cold-adapted plant growth-promoting bacteria isolated from root of Larix gmelinii in Great Khingan.</title>
        <authorList>
            <person name="Xue H."/>
        </authorList>
    </citation>
    <scope>NUCLEOTIDE SEQUENCE [LARGE SCALE GENOMIC DNA]</scope>
    <source>
        <strain evidence="11 12">N5-1-1-5</strain>
    </source>
</reference>
<dbReference type="EMBL" id="JANQBD010000019">
    <property type="protein sequence ID" value="MCR8634350.1"/>
    <property type="molecule type" value="Genomic_DNA"/>
</dbReference>